<keyword evidence="3 4" id="KW-0812">Transmembrane</keyword>
<feature type="region of interest" description="Disordered" evidence="2">
    <location>
        <begin position="1"/>
        <end position="22"/>
    </location>
</feature>
<evidence type="ECO:0000256" key="2">
    <source>
        <dbReference type="SAM" id="MobiDB-lite"/>
    </source>
</evidence>
<dbReference type="RefSeq" id="XP_001016734.1">
    <property type="nucleotide sequence ID" value="XM_001016734.3"/>
</dbReference>
<accession>I7M1K0</accession>
<evidence type="ECO:0000313" key="5">
    <source>
        <dbReference type="Proteomes" id="UP000009168"/>
    </source>
</evidence>
<keyword evidence="1" id="KW-0175">Coiled coil</keyword>
<dbReference type="KEGG" id="tet:TTHERM_00191580"/>
<protein>
    <submittedName>
        <fullName evidence="4">Transmembrane protein, putative</fullName>
    </submittedName>
</protein>
<dbReference type="AlphaFoldDB" id="I7M1K0"/>
<feature type="coiled-coil region" evidence="1">
    <location>
        <begin position="47"/>
        <end position="142"/>
    </location>
</feature>
<sequence length="435" mass="49654">MNIAKATSHIQTSQKSKVQPQKKKEKKEISTLQILIIILICLVYVFIQNQESILKQLAQQRADLFSEEQMASQYSQSQQNGQNSFEIYYKQDQLISKNEGEQQIQKQENERSKYEGIKPLFKQLLENKIEQLILKKQSQQIKNEIPKTSWTKINIEDISLGSIQNIISKQKEQQVLKGSQFFGGQMSFIVSLKASANFIQNSLFLEHTMIEQMGKGKQLSKIIDNSFQYILKNTIGFEGISKFVNSQRTINKQIHGIAALKSASKTIRTQFTVDIIYTLVETTIDITKLIRGDIKPRDLAKNIFFNLFSSTGSTIGFTYGTIKFGNSLGGVMGSIAGAFTSNFIAQVVYKEFLSDELIINEEQIIQIVKEIIFNKSQNSDLNMNEMELLLQKVGNAPQLQIDNSFNETSFKSKLEELVLLFIQQIKENRNKVIQQ</sequence>
<dbReference type="GeneID" id="7833530"/>
<proteinExistence type="predicted"/>
<evidence type="ECO:0000313" key="4">
    <source>
        <dbReference type="EMBL" id="EAR96489.1"/>
    </source>
</evidence>
<dbReference type="InParanoid" id="I7M1K0"/>
<organism evidence="4 5">
    <name type="scientific">Tetrahymena thermophila (strain SB210)</name>
    <dbReference type="NCBI Taxonomy" id="312017"/>
    <lineage>
        <taxon>Eukaryota</taxon>
        <taxon>Sar</taxon>
        <taxon>Alveolata</taxon>
        <taxon>Ciliophora</taxon>
        <taxon>Intramacronucleata</taxon>
        <taxon>Oligohymenophorea</taxon>
        <taxon>Hymenostomatida</taxon>
        <taxon>Tetrahymenina</taxon>
        <taxon>Tetrahymenidae</taxon>
        <taxon>Tetrahymena</taxon>
    </lineage>
</organism>
<name>I7M1K0_TETTS</name>
<keyword evidence="3" id="KW-0472">Membrane</keyword>
<dbReference type="HOGENOM" id="CLU_630907_0_0_1"/>
<dbReference type="EMBL" id="GG662693">
    <property type="protein sequence ID" value="EAR96489.1"/>
    <property type="molecule type" value="Genomic_DNA"/>
</dbReference>
<keyword evidence="5" id="KW-1185">Reference proteome</keyword>
<reference evidence="5" key="1">
    <citation type="journal article" date="2006" name="PLoS Biol.">
        <title>Macronuclear genome sequence of the ciliate Tetrahymena thermophila, a model eukaryote.</title>
        <authorList>
            <person name="Eisen J.A."/>
            <person name="Coyne R.S."/>
            <person name="Wu M."/>
            <person name="Wu D."/>
            <person name="Thiagarajan M."/>
            <person name="Wortman J.R."/>
            <person name="Badger J.H."/>
            <person name="Ren Q."/>
            <person name="Amedeo P."/>
            <person name="Jones K.M."/>
            <person name="Tallon L.J."/>
            <person name="Delcher A.L."/>
            <person name="Salzberg S.L."/>
            <person name="Silva J.C."/>
            <person name="Haas B.J."/>
            <person name="Majoros W.H."/>
            <person name="Farzad M."/>
            <person name="Carlton J.M."/>
            <person name="Smith R.K. Jr."/>
            <person name="Garg J."/>
            <person name="Pearlman R.E."/>
            <person name="Karrer K.M."/>
            <person name="Sun L."/>
            <person name="Manning G."/>
            <person name="Elde N.C."/>
            <person name="Turkewitz A.P."/>
            <person name="Asai D.J."/>
            <person name="Wilkes D.E."/>
            <person name="Wang Y."/>
            <person name="Cai H."/>
            <person name="Collins K."/>
            <person name="Stewart B.A."/>
            <person name="Lee S.R."/>
            <person name="Wilamowska K."/>
            <person name="Weinberg Z."/>
            <person name="Ruzzo W.L."/>
            <person name="Wloga D."/>
            <person name="Gaertig J."/>
            <person name="Frankel J."/>
            <person name="Tsao C.-C."/>
            <person name="Gorovsky M.A."/>
            <person name="Keeling P.J."/>
            <person name="Waller R.F."/>
            <person name="Patron N.J."/>
            <person name="Cherry J.M."/>
            <person name="Stover N.A."/>
            <person name="Krieger C.J."/>
            <person name="del Toro C."/>
            <person name="Ryder H.F."/>
            <person name="Williamson S.C."/>
            <person name="Barbeau R.A."/>
            <person name="Hamilton E.P."/>
            <person name="Orias E."/>
        </authorList>
    </citation>
    <scope>NUCLEOTIDE SEQUENCE [LARGE SCALE GENOMIC DNA]</scope>
    <source>
        <strain evidence="5">SB210</strain>
    </source>
</reference>
<evidence type="ECO:0000256" key="3">
    <source>
        <dbReference type="SAM" id="Phobius"/>
    </source>
</evidence>
<keyword evidence="3" id="KW-1133">Transmembrane helix</keyword>
<dbReference type="Proteomes" id="UP000009168">
    <property type="component" value="Unassembled WGS sequence"/>
</dbReference>
<evidence type="ECO:0000256" key="1">
    <source>
        <dbReference type="SAM" id="Coils"/>
    </source>
</evidence>
<feature type="transmembrane region" description="Helical" evidence="3">
    <location>
        <begin position="29"/>
        <end position="47"/>
    </location>
</feature>
<gene>
    <name evidence="4" type="ORF">TTHERM_00191580</name>
</gene>